<comment type="caution">
    <text evidence="10">The sequence shown here is derived from an EMBL/GenBank/DDBJ whole genome shotgun (WGS) entry which is preliminary data.</text>
</comment>
<keyword evidence="2 5" id="KW-0645">Protease</keyword>
<evidence type="ECO:0000256" key="7">
    <source>
        <dbReference type="SAM" id="MobiDB-lite"/>
    </source>
</evidence>
<name>A0ABS3JU63_9BACT</name>
<feature type="active site" description="Charge relay system" evidence="5">
    <location>
        <position position="74"/>
    </location>
</feature>
<dbReference type="Gene3D" id="3.40.50.200">
    <property type="entry name" value="Peptidase S8/S53 domain"/>
    <property type="match status" value="2"/>
</dbReference>
<dbReference type="RefSeq" id="WP_207332691.1">
    <property type="nucleotide sequence ID" value="NZ_JAFMYW010000013.1"/>
</dbReference>
<keyword evidence="4 5" id="KW-0720">Serine protease</keyword>
<evidence type="ECO:0000256" key="2">
    <source>
        <dbReference type="ARBA" id="ARBA00022670"/>
    </source>
</evidence>
<dbReference type="SUPFAM" id="SSF52743">
    <property type="entry name" value="Subtilisin-like"/>
    <property type="match status" value="1"/>
</dbReference>
<feature type="chain" id="PRO_5045088694" evidence="8">
    <location>
        <begin position="26"/>
        <end position="547"/>
    </location>
</feature>
<dbReference type="PROSITE" id="PS00137">
    <property type="entry name" value="SUBTILASE_HIS"/>
    <property type="match status" value="1"/>
</dbReference>
<evidence type="ECO:0000256" key="1">
    <source>
        <dbReference type="ARBA" id="ARBA00011073"/>
    </source>
</evidence>
<evidence type="ECO:0000256" key="4">
    <source>
        <dbReference type="ARBA" id="ARBA00022825"/>
    </source>
</evidence>
<dbReference type="InterPro" id="IPR000209">
    <property type="entry name" value="Peptidase_S8/S53_dom"/>
</dbReference>
<dbReference type="InterPro" id="IPR051048">
    <property type="entry name" value="Peptidase_S8/S53_subtilisin"/>
</dbReference>
<dbReference type="PROSITE" id="PS51892">
    <property type="entry name" value="SUBTILASE"/>
    <property type="match status" value="1"/>
</dbReference>
<dbReference type="PRINTS" id="PR00723">
    <property type="entry name" value="SUBTILISIN"/>
</dbReference>
<dbReference type="InterPro" id="IPR022398">
    <property type="entry name" value="Peptidase_S8_His-AS"/>
</dbReference>
<evidence type="ECO:0000259" key="9">
    <source>
        <dbReference type="Pfam" id="PF00082"/>
    </source>
</evidence>
<dbReference type="PANTHER" id="PTHR43399:SF4">
    <property type="entry name" value="CELL WALL-ASSOCIATED PROTEASE"/>
    <property type="match status" value="1"/>
</dbReference>
<dbReference type="InterPro" id="IPR015500">
    <property type="entry name" value="Peptidase_S8_subtilisin-rel"/>
</dbReference>
<gene>
    <name evidence="10" type="ORF">J2I46_29435</name>
</gene>
<evidence type="ECO:0000256" key="6">
    <source>
        <dbReference type="RuleBase" id="RU003355"/>
    </source>
</evidence>
<evidence type="ECO:0000313" key="11">
    <source>
        <dbReference type="Proteomes" id="UP000664628"/>
    </source>
</evidence>
<accession>A0ABS3JU63</accession>
<dbReference type="InterPro" id="IPR023827">
    <property type="entry name" value="Peptidase_S8_Asp-AS"/>
</dbReference>
<keyword evidence="11" id="KW-1185">Reference proteome</keyword>
<dbReference type="Proteomes" id="UP000664628">
    <property type="component" value="Unassembled WGS sequence"/>
</dbReference>
<feature type="active site" description="Charge relay system" evidence="5">
    <location>
        <position position="471"/>
    </location>
</feature>
<feature type="signal peptide" evidence="8">
    <location>
        <begin position="1"/>
        <end position="25"/>
    </location>
</feature>
<organism evidence="10 11">
    <name type="scientific">Fibrella forsythiae</name>
    <dbReference type="NCBI Taxonomy" id="2817061"/>
    <lineage>
        <taxon>Bacteria</taxon>
        <taxon>Pseudomonadati</taxon>
        <taxon>Bacteroidota</taxon>
        <taxon>Cytophagia</taxon>
        <taxon>Cytophagales</taxon>
        <taxon>Spirosomataceae</taxon>
        <taxon>Fibrella</taxon>
    </lineage>
</organism>
<evidence type="ECO:0000313" key="10">
    <source>
        <dbReference type="EMBL" id="MBO0952739.1"/>
    </source>
</evidence>
<comment type="similarity">
    <text evidence="1 5 6">Belongs to the peptidase S8 family.</text>
</comment>
<feature type="active site" description="Charge relay system" evidence="5">
    <location>
        <position position="302"/>
    </location>
</feature>
<evidence type="ECO:0000256" key="5">
    <source>
        <dbReference type="PROSITE-ProRule" id="PRU01240"/>
    </source>
</evidence>
<keyword evidence="3 5" id="KW-0378">Hydrolase</keyword>
<proteinExistence type="inferred from homology"/>
<reference evidence="10 11" key="1">
    <citation type="submission" date="2021-03" db="EMBL/GenBank/DDBJ databases">
        <title>Fibrella sp. HMF5405 genome sequencing and assembly.</title>
        <authorList>
            <person name="Kang H."/>
            <person name="Kim H."/>
            <person name="Bae S."/>
            <person name="Joh K."/>
        </authorList>
    </citation>
    <scope>NUCLEOTIDE SEQUENCE [LARGE SCALE GENOMIC DNA]</scope>
    <source>
        <strain evidence="10 11">HMF5405</strain>
    </source>
</reference>
<dbReference type="PROSITE" id="PS00138">
    <property type="entry name" value="SUBTILASE_SER"/>
    <property type="match status" value="1"/>
</dbReference>
<evidence type="ECO:0000256" key="3">
    <source>
        <dbReference type="ARBA" id="ARBA00022801"/>
    </source>
</evidence>
<dbReference type="PANTHER" id="PTHR43399">
    <property type="entry name" value="SUBTILISIN-RELATED"/>
    <property type="match status" value="1"/>
</dbReference>
<dbReference type="Pfam" id="PF00082">
    <property type="entry name" value="Peptidase_S8"/>
    <property type="match status" value="1"/>
</dbReference>
<dbReference type="PROSITE" id="PS00136">
    <property type="entry name" value="SUBTILASE_ASP"/>
    <property type="match status" value="1"/>
</dbReference>
<dbReference type="InterPro" id="IPR036852">
    <property type="entry name" value="Peptidase_S8/S53_dom_sf"/>
</dbReference>
<sequence>MKHTSLSGPLALALMASLGLPICGAAQSLNPPTKFNQWSYKDPATDSIPGISLDKAYQLLKGRKSVPVVVGVVDSGIDIAHEDLRDVVWKNPKETPGNNADDDKNGYVDDVNGWNFMGAKDGTTYEADLDEVGQITNDWKAKFEKADPAKLSATEKKQYDIYLKAKAQYAKSNARTNSLRVLVRDEATYKRGMDAMATLLTGKAFERESITAVETGSDTAALGAKNLLTEIFAPQAGSFDNLITRVKQVYDRLKPLVLSDIGGETPPDNARKAVGDDPTNPNERYYGSPKLIIGKSEELAMHGSHVAGIIGAKRGNGVGVDGIADNVRLMMVGVVPSGGDERDKDVANGIRYAVDNGAKVINMSFGKRFSPYKDAVDAAIRYAEEKDVLLVHAAGNNGENVDSLPTYPRPEYEDGTIAKNYMTVGNSTRRLGSALPASSSNYGMRVDLFAPGTDIDATTPHNGYQSLTGTSMASPCVAGVAALLRSYFPNLTAVQVKDILLKSVYKPDVMVRMPGRAGGSMVPFSTLSKSGGIVNAYEAVKLAMAVK</sequence>
<protein>
    <submittedName>
        <fullName evidence="10">S8 family serine peptidase</fullName>
    </submittedName>
</protein>
<dbReference type="EMBL" id="JAFMYW010000013">
    <property type="protein sequence ID" value="MBO0952739.1"/>
    <property type="molecule type" value="Genomic_DNA"/>
</dbReference>
<feature type="region of interest" description="Disordered" evidence="7">
    <location>
        <begin position="261"/>
        <end position="281"/>
    </location>
</feature>
<evidence type="ECO:0000256" key="8">
    <source>
        <dbReference type="SAM" id="SignalP"/>
    </source>
</evidence>
<keyword evidence="8" id="KW-0732">Signal</keyword>
<dbReference type="InterPro" id="IPR023828">
    <property type="entry name" value="Peptidase_S8_Ser-AS"/>
</dbReference>
<feature type="domain" description="Peptidase S8/S53" evidence="9">
    <location>
        <begin position="299"/>
        <end position="504"/>
    </location>
</feature>